<sequence>MSRLHQDNVNSHMCHMRMSLKAQTNFNTIHNVWVITPHGATQKFGLLIFVHEKTSSPLPGHLIPLPCLLSCLNWLPHLQRLACLCACTPLQMRLRHCPPISALTTPYASIPLPLTIFTLLQGPQDETTILPSPLLMLLHPRLIFSLAYNPYTLEGPSSYSSDTDLTPPYASLHPPNPIHCLPSLHSWSSFPTCL</sequence>
<keyword evidence="2" id="KW-1185">Reference proteome</keyword>
<proteinExistence type="predicted"/>
<evidence type="ECO:0000313" key="1">
    <source>
        <dbReference type="EMBL" id="MBW0483690.1"/>
    </source>
</evidence>
<reference evidence="1" key="1">
    <citation type="submission" date="2021-03" db="EMBL/GenBank/DDBJ databases">
        <title>Draft genome sequence of rust myrtle Austropuccinia psidii MF-1, a brazilian biotype.</title>
        <authorList>
            <person name="Quecine M.C."/>
            <person name="Pachon D.M.R."/>
            <person name="Bonatelli M.L."/>
            <person name="Correr F.H."/>
            <person name="Franceschini L.M."/>
            <person name="Leite T.F."/>
            <person name="Margarido G.R.A."/>
            <person name="Almeida C.A."/>
            <person name="Ferrarezi J.A."/>
            <person name="Labate C.A."/>
        </authorList>
    </citation>
    <scope>NUCLEOTIDE SEQUENCE</scope>
    <source>
        <strain evidence="1">MF-1</strain>
    </source>
</reference>
<evidence type="ECO:0000313" key="2">
    <source>
        <dbReference type="Proteomes" id="UP000765509"/>
    </source>
</evidence>
<accession>A0A9Q3CJ24</accession>
<comment type="caution">
    <text evidence="1">The sequence shown here is derived from an EMBL/GenBank/DDBJ whole genome shotgun (WGS) entry which is preliminary data.</text>
</comment>
<dbReference type="AlphaFoldDB" id="A0A9Q3CJ24"/>
<dbReference type="Proteomes" id="UP000765509">
    <property type="component" value="Unassembled WGS sequence"/>
</dbReference>
<name>A0A9Q3CJ24_9BASI</name>
<dbReference type="EMBL" id="AVOT02007342">
    <property type="protein sequence ID" value="MBW0483690.1"/>
    <property type="molecule type" value="Genomic_DNA"/>
</dbReference>
<protein>
    <submittedName>
        <fullName evidence="1">Uncharacterized protein</fullName>
    </submittedName>
</protein>
<gene>
    <name evidence="1" type="ORF">O181_023405</name>
</gene>
<organism evidence="1 2">
    <name type="scientific">Austropuccinia psidii MF-1</name>
    <dbReference type="NCBI Taxonomy" id="1389203"/>
    <lineage>
        <taxon>Eukaryota</taxon>
        <taxon>Fungi</taxon>
        <taxon>Dikarya</taxon>
        <taxon>Basidiomycota</taxon>
        <taxon>Pucciniomycotina</taxon>
        <taxon>Pucciniomycetes</taxon>
        <taxon>Pucciniales</taxon>
        <taxon>Sphaerophragmiaceae</taxon>
        <taxon>Austropuccinia</taxon>
    </lineage>
</organism>